<dbReference type="SUPFAM" id="SSF56112">
    <property type="entry name" value="Protein kinase-like (PK-like)"/>
    <property type="match status" value="1"/>
</dbReference>
<dbReference type="GO" id="GO:0005524">
    <property type="term" value="F:ATP binding"/>
    <property type="evidence" value="ECO:0007669"/>
    <property type="project" value="UniProtKB-UniRule"/>
</dbReference>
<sequence length="298" mass="32784">MDAIITPNTSSNSSLSACCSSSSSSSTDLYNAALDQSSKTHRCSSSDQLQGGRIDAGPYRLLLDRHLGRGAYGEVYHARCLTTGSQFAIKAMRAAVLTAGVRRQVEREVRMQARCAGHSGVLHMPPSYVARTATVPSGWYIILEYCDGGDLFSCITRGEFAGKTAAKGTSEALCLEAAARHVFLAVLDIVLWCHSQGVAHRDLKPENILLRRRTHWEIRLADFGLATDCQMSGEFGCGSVFYMSPECHPCAEARPYCPKACDVWSLGILLINLLRQLNPWRRAHPTDSGYKYYLSRPR</sequence>
<keyword evidence="7" id="KW-1185">Reference proteome</keyword>
<dbReference type="SMART" id="SM00220">
    <property type="entry name" value="S_TKc"/>
    <property type="match status" value="1"/>
</dbReference>
<dbReference type="PROSITE" id="PS00108">
    <property type="entry name" value="PROTEIN_KINASE_ST"/>
    <property type="match status" value="1"/>
</dbReference>
<accession>A0A4P9XTA1</accession>
<dbReference type="GO" id="GO:0005737">
    <property type="term" value="C:cytoplasm"/>
    <property type="evidence" value="ECO:0007669"/>
    <property type="project" value="TreeGrafter"/>
</dbReference>
<feature type="domain" description="Protein kinase" evidence="5">
    <location>
        <begin position="61"/>
        <end position="298"/>
    </location>
</feature>
<keyword evidence="6" id="KW-0418">Kinase</keyword>
<evidence type="ECO:0000256" key="1">
    <source>
        <dbReference type="ARBA" id="ARBA00022741"/>
    </source>
</evidence>
<dbReference type="OrthoDB" id="541276at2759"/>
<feature type="binding site" evidence="3">
    <location>
        <position position="90"/>
    </location>
    <ligand>
        <name>ATP</name>
        <dbReference type="ChEBI" id="CHEBI:30616"/>
    </ligand>
</feature>
<evidence type="ECO:0000313" key="7">
    <source>
        <dbReference type="Proteomes" id="UP000271241"/>
    </source>
</evidence>
<dbReference type="GO" id="GO:0035556">
    <property type="term" value="P:intracellular signal transduction"/>
    <property type="evidence" value="ECO:0007669"/>
    <property type="project" value="TreeGrafter"/>
</dbReference>
<dbReference type="Proteomes" id="UP000271241">
    <property type="component" value="Unassembled WGS sequence"/>
</dbReference>
<evidence type="ECO:0000259" key="5">
    <source>
        <dbReference type="PROSITE" id="PS50011"/>
    </source>
</evidence>
<keyword evidence="4" id="KW-0723">Serine/threonine-protein kinase</keyword>
<dbReference type="InterPro" id="IPR000719">
    <property type="entry name" value="Prot_kinase_dom"/>
</dbReference>
<comment type="similarity">
    <text evidence="4">Belongs to the protein kinase superfamily.</text>
</comment>
<dbReference type="EMBL" id="KZ992531">
    <property type="protein sequence ID" value="RKP09222.1"/>
    <property type="molecule type" value="Genomic_DNA"/>
</dbReference>
<name>A0A4P9XTA1_9FUNG</name>
<dbReference type="InterPro" id="IPR008271">
    <property type="entry name" value="Ser/Thr_kinase_AS"/>
</dbReference>
<evidence type="ECO:0000256" key="3">
    <source>
        <dbReference type="PROSITE-ProRule" id="PRU10141"/>
    </source>
</evidence>
<dbReference type="Pfam" id="PF00069">
    <property type="entry name" value="Pkinase"/>
    <property type="match status" value="1"/>
</dbReference>
<dbReference type="PROSITE" id="PS00107">
    <property type="entry name" value="PROTEIN_KINASE_ATP"/>
    <property type="match status" value="1"/>
</dbReference>
<organism evidence="6 7">
    <name type="scientific">Thamnocephalis sphaerospora</name>
    <dbReference type="NCBI Taxonomy" id="78915"/>
    <lineage>
        <taxon>Eukaryota</taxon>
        <taxon>Fungi</taxon>
        <taxon>Fungi incertae sedis</taxon>
        <taxon>Zoopagomycota</taxon>
        <taxon>Zoopagomycotina</taxon>
        <taxon>Zoopagomycetes</taxon>
        <taxon>Zoopagales</taxon>
        <taxon>Sigmoideomycetaceae</taxon>
        <taxon>Thamnocephalis</taxon>
    </lineage>
</organism>
<dbReference type="InterPro" id="IPR011009">
    <property type="entry name" value="Kinase-like_dom_sf"/>
</dbReference>
<keyword evidence="1 3" id="KW-0547">Nucleotide-binding</keyword>
<dbReference type="PANTHER" id="PTHR24346:SF75">
    <property type="entry name" value="AURORA KINASE"/>
    <property type="match status" value="1"/>
</dbReference>
<dbReference type="Gene3D" id="1.10.510.10">
    <property type="entry name" value="Transferase(Phosphotransferase) domain 1"/>
    <property type="match status" value="1"/>
</dbReference>
<proteinExistence type="inferred from homology"/>
<keyword evidence="6" id="KW-0808">Transferase</keyword>
<dbReference type="PROSITE" id="PS50011">
    <property type="entry name" value="PROTEIN_KINASE_DOM"/>
    <property type="match status" value="1"/>
</dbReference>
<evidence type="ECO:0000256" key="2">
    <source>
        <dbReference type="ARBA" id="ARBA00022840"/>
    </source>
</evidence>
<feature type="non-terminal residue" evidence="6">
    <location>
        <position position="298"/>
    </location>
</feature>
<evidence type="ECO:0000256" key="4">
    <source>
        <dbReference type="RuleBase" id="RU000304"/>
    </source>
</evidence>
<dbReference type="STRING" id="78915.A0A4P9XTA1"/>
<reference evidence="7" key="1">
    <citation type="journal article" date="2018" name="Nat. Microbiol.">
        <title>Leveraging single-cell genomics to expand the fungal tree of life.</title>
        <authorList>
            <person name="Ahrendt S.R."/>
            <person name="Quandt C.A."/>
            <person name="Ciobanu D."/>
            <person name="Clum A."/>
            <person name="Salamov A."/>
            <person name="Andreopoulos B."/>
            <person name="Cheng J.F."/>
            <person name="Woyke T."/>
            <person name="Pelin A."/>
            <person name="Henrissat B."/>
            <person name="Reynolds N.K."/>
            <person name="Benny G.L."/>
            <person name="Smith M.E."/>
            <person name="James T.Y."/>
            <person name="Grigoriev I.V."/>
        </authorList>
    </citation>
    <scope>NUCLEOTIDE SEQUENCE [LARGE SCALE GENOMIC DNA]</scope>
    <source>
        <strain evidence="7">RSA 1356</strain>
    </source>
</reference>
<dbReference type="PANTHER" id="PTHR24346">
    <property type="entry name" value="MAP/MICROTUBULE AFFINITY-REGULATING KINASE"/>
    <property type="match status" value="1"/>
</dbReference>
<gene>
    <name evidence="6" type="ORF">THASP1DRAFT_14554</name>
</gene>
<keyword evidence="2 3" id="KW-0067">ATP-binding</keyword>
<dbReference type="GO" id="GO:0004674">
    <property type="term" value="F:protein serine/threonine kinase activity"/>
    <property type="evidence" value="ECO:0007669"/>
    <property type="project" value="UniProtKB-KW"/>
</dbReference>
<evidence type="ECO:0000313" key="6">
    <source>
        <dbReference type="EMBL" id="RKP09222.1"/>
    </source>
</evidence>
<protein>
    <submittedName>
        <fullName evidence="6">Kinase-like domain-containing protein</fullName>
    </submittedName>
</protein>
<dbReference type="InterPro" id="IPR017441">
    <property type="entry name" value="Protein_kinase_ATP_BS"/>
</dbReference>
<dbReference type="AlphaFoldDB" id="A0A4P9XTA1"/>